<gene>
    <name evidence="1" type="ORF">ITP53_28810</name>
</gene>
<dbReference type="AlphaFoldDB" id="A0A931AFN3"/>
<organism evidence="1 2">
    <name type="scientific">Nonomuraea cypriaca</name>
    <dbReference type="NCBI Taxonomy" id="1187855"/>
    <lineage>
        <taxon>Bacteria</taxon>
        <taxon>Bacillati</taxon>
        <taxon>Actinomycetota</taxon>
        <taxon>Actinomycetes</taxon>
        <taxon>Streptosporangiales</taxon>
        <taxon>Streptosporangiaceae</taxon>
        <taxon>Nonomuraea</taxon>
    </lineage>
</organism>
<reference evidence="1" key="1">
    <citation type="submission" date="2020-11" db="EMBL/GenBank/DDBJ databases">
        <title>Whole-genome analyses of Nonomuraea sp. K274.</title>
        <authorList>
            <person name="Veyisoglu A."/>
        </authorList>
    </citation>
    <scope>NUCLEOTIDE SEQUENCE</scope>
    <source>
        <strain evidence="1">K274</strain>
    </source>
</reference>
<proteinExistence type="predicted"/>
<dbReference type="RefSeq" id="WP_195898596.1">
    <property type="nucleotide sequence ID" value="NZ_JADOGI010000098.1"/>
</dbReference>
<name>A0A931AFN3_9ACTN</name>
<sequence length="50" mass="5311">MELPDGRVLTFGTFVRLRQSSPEGRTELAEAAGQALGEIAAAAYESLSSR</sequence>
<evidence type="ECO:0000313" key="1">
    <source>
        <dbReference type="EMBL" id="MBF8189663.1"/>
    </source>
</evidence>
<comment type="caution">
    <text evidence="1">The sequence shown here is derived from an EMBL/GenBank/DDBJ whole genome shotgun (WGS) entry which is preliminary data.</text>
</comment>
<dbReference type="Proteomes" id="UP000605361">
    <property type="component" value="Unassembled WGS sequence"/>
</dbReference>
<evidence type="ECO:0000313" key="2">
    <source>
        <dbReference type="Proteomes" id="UP000605361"/>
    </source>
</evidence>
<protein>
    <submittedName>
        <fullName evidence="1">Uncharacterized protein</fullName>
    </submittedName>
</protein>
<dbReference type="EMBL" id="JADOGI010000098">
    <property type="protein sequence ID" value="MBF8189663.1"/>
    <property type="molecule type" value="Genomic_DNA"/>
</dbReference>
<keyword evidence="2" id="KW-1185">Reference proteome</keyword>
<accession>A0A931AFN3</accession>